<feature type="compositionally biased region" description="Low complexity" evidence="1">
    <location>
        <begin position="40"/>
        <end position="56"/>
    </location>
</feature>
<dbReference type="EMBL" id="CAADHB010000181">
    <property type="protein sequence ID" value="VFK80937.1"/>
    <property type="molecule type" value="Genomic_DNA"/>
</dbReference>
<evidence type="ECO:0000313" key="2">
    <source>
        <dbReference type="EMBL" id="VFK80937.1"/>
    </source>
</evidence>
<protein>
    <submittedName>
        <fullName evidence="2">Uncharacterized protein</fullName>
    </submittedName>
</protein>
<name>A0A451BRS1_9GAMM</name>
<accession>A0A451BRS1</accession>
<proteinExistence type="predicted"/>
<evidence type="ECO:0000256" key="1">
    <source>
        <dbReference type="SAM" id="MobiDB-lite"/>
    </source>
</evidence>
<feature type="region of interest" description="Disordered" evidence="1">
    <location>
        <begin position="27"/>
        <end position="71"/>
    </location>
</feature>
<reference evidence="2" key="1">
    <citation type="submission" date="2019-02" db="EMBL/GenBank/DDBJ databases">
        <authorList>
            <person name="Gruber-Vodicka R. H."/>
            <person name="Seah K. B. B."/>
        </authorList>
    </citation>
    <scope>NUCLEOTIDE SEQUENCE</scope>
    <source>
        <strain evidence="2">BECK_S127</strain>
    </source>
</reference>
<dbReference type="AlphaFoldDB" id="A0A451BRS1"/>
<sequence>MTRVIRCFLTRDSNNRSTSWIPCRSKTSQGFIEKQDTRPSGNASGDGDALGLAEGDPVGGGVFPSGEAKTR</sequence>
<gene>
    <name evidence="2" type="ORF">BECKSD772D_GA0070982_11816</name>
</gene>
<organism evidence="2">
    <name type="scientific">Candidatus Kentrum sp. SD</name>
    <dbReference type="NCBI Taxonomy" id="2126332"/>
    <lineage>
        <taxon>Bacteria</taxon>
        <taxon>Pseudomonadati</taxon>
        <taxon>Pseudomonadota</taxon>
        <taxon>Gammaproteobacteria</taxon>
        <taxon>Candidatus Kentrum</taxon>
    </lineage>
</organism>